<feature type="domain" description="N-acetyltransferase" evidence="1">
    <location>
        <begin position="1"/>
        <end position="145"/>
    </location>
</feature>
<dbReference type="eggNOG" id="COG0456">
    <property type="taxonomic scope" value="Bacteria"/>
</dbReference>
<dbReference type="CDD" id="cd04301">
    <property type="entry name" value="NAT_SF"/>
    <property type="match status" value="1"/>
</dbReference>
<dbReference type="InterPro" id="IPR000182">
    <property type="entry name" value="GNAT_dom"/>
</dbReference>
<evidence type="ECO:0000313" key="2">
    <source>
        <dbReference type="EMBL" id="ADU29295.1"/>
    </source>
</evidence>
<dbReference type="EMBL" id="CP002394">
    <property type="protein sequence ID" value="ADU29295.1"/>
    <property type="molecule type" value="Genomic_DNA"/>
</dbReference>
<dbReference type="HOGENOM" id="CLU_111226_4_2_9"/>
<name>E6TQB7_EVAC2</name>
<keyword evidence="3" id="KW-1185">Reference proteome</keyword>
<dbReference type="Proteomes" id="UP000001401">
    <property type="component" value="Chromosome"/>
</dbReference>
<organism evidence="2 3">
    <name type="scientific">Evansella cellulosilytica (strain ATCC 21833 / DSM 2522 / FERM P-1141 / JCM 9156 / N-4)</name>
    <name type="common">Bacillus cellulosilyticus</name>
    <dbReference type="NCBI Taxonomy" id="649639"/>
    <lineage>
        <taxon>Bacteria</taxon>
        <taxon>Bacillati</taxon>
        <taxon>Bacillota</taxon>
        <taxon>Bacilli</taxon>
        <taxon>Bacillales</taxon>
        <taxon>Bacillaceae</taxon>
        <taxon>Evansella</taxon>
    </lineage>
</organism>
<dbReference type="Pfam" id="PF00583">
    <property type="entry name" value="Acetyltransf_1"/>
    <property type="match status" value="1"/>
</dbReference>
<keyword evidence="2" id="KW-0808">Transferase</keyword>
<dbReference type="PROSITE" id="PS51186">
    <property type="entry name" value="GNAT"/>
    <property type="match status" value="1"/>
</dbReference>
<dbReference type="KEGG" id="bco:Bcell_1022"/>
<dbReference type="AlphaFoldDB" id="E6TQB7"/>
<gene>
    <name evidence="2" type="ordered locus">Bcell_1022</name>
</gene>
<reference evidence="2 3" key="1">
    <citation type="submission" date="2010-12" db="EMBL/GenBank/DDBJ databases">
        <title>Complete sequence of Bacillus cellulosilyticus DSM 2522.</title>
        <authorList>
            <consortium name="US DOE Joint Genome Institute"/>
            <person name="Lucas S."/>
            <person name="Copeland A."/>
            <person name="Lapidus A."/>
            <person name="Cheng J.-F."/>
            <person name="Bruce D."/>
            <person name="Goodwin L."/>
            <person name="Pitluck S."/>
            <person name="Chertkov O."/>
            <person name="Detter J.C."/>
            <person name="Han C."/>
            <person name="Tapia R."/>
            <person name="Land M."/>
            <person name="Hauser L."/>
            <person name="Jeffries C."/>
            <person name="Kyrpides N."/>
            <person name="Ivanova N."/>
            <person name="Mikhailova N."/>
            <person name="Brumm P."/>
            <person name="Mead D."/>
            <person name="Woyke T."/>
        </authorList>
    </citation>
    <scope>NUCLEOTIDE SEQUENCE [LARGE SCALE GENOMIC DNA]</scope>
    <source>
        <strain evidence="3">ATCC 21833 / DSM 2522 / FERM P-1141 / JCM 9156 / N-4</strain>
    </source>
</reference>
<protein>
    <submittedName>
        <fullName evidence="2">GCN5-related N-acetyltransferase</fullName>
    </submittedName>
</protein>
<dbReference type="STRING" id="649639.Bcell_1022"/>
<evidence type="ECO:0000313" key="3">
    <source>
        <dbReference type="Proteomes" id="UP000001401"/>
    </source>
</evidence>
<dbReference type="RefSeq" id="WP_013487636.1">
    <property type="nucleotide sequence ID" value="NC_014829.1"/>
</dbReference>
<sequence>MVMRLVDIDESNWLECIRKKVTEKQVEYIASNAVSLAQSKYQPKWITKGIYDGNTMVGFTMYAHHPAEEEGYLCRFMIDHRYQEKGYGKAAMNMVLDVFKNEFKAKKGKLSVVPENDVAIKLYESTGFERTGIIEEDEEVMVVSL</sequence>
<dbReference type="PANTHER" id="PTHR43617">
    <property type="entry name" value="L-AMINO ACID N-ACETYLTRANSFERASE"/>
    <property type="match status" value="1"/>
</dbReference>
<dbReference type="GO" id="GO:0016747">
    <property type="term" value="F:acyltransferase activity, transferring groups other than amino-acyl groups"/>
    <property type="evidence" value="ECO:0007669"/>
    <property type="project" value="InterPro"/>
</dbReference>
<proteinExistence type="predicted"/>
<dbReference type="InterPro" id="IPR050276">
    <property type="entry name" value="MshD_Acetyltransferase"/>
</dbReference>
<dbReference type="SUPFAM" id="SSF55729">
    <property type="entry name" value="Acyl-CoA N-acyltransferases (Nat)"/>
    <property type="match status" value="1"/>
</dbReference>
<dbReference type="OrthoDB" id="9127144at2"/>
<dbReference type="Gene3D" id="3.40.630.30">
    <property type="match status" value="1"/>
</dbReference>
<accession>E6TQB7</accession>
<evidence type="ECO:0000259" key="1">
    <source>
        <dbReference type="PROSITE" id="PS51186"/>
    </source>
</evidence>
<dbReference type="InterPro" id="IPR016181">
    <property type="entry name" value="Acyl_CoA_acyltransferase"/>
</dbReference>